<keyword evidence="1" id="KW-0472">Membrane</keyword>
<keyword evidence="1" id="KW-0812">Transmembrane</keyword>
<feature type="transmembrane region" description="Helical" evidence="1">
    <location>
        <begin position="103"/>
        <end position="124"/>
    </location>
</feature>
<feature type="non-terminal residue" evidence="2">
    <location>
        <position position="1"/>
    </location>
</feature>
<proteinExistence type="predicted"/>
<reference evidence="2" key="1">
    <citation type="journal article" date="2014" name="Front. Microbiol.">
        <title>High frequency of phylogenetically diverse reductive dehalogenase-homologous genes in deep subseafloor sedimentary metagenomes.</title>
        <authorList>
            <person name="Kawai M."/>
            <person name="Futagami T."/>
            <person name="Toyoda A."/>
            <person name="Takaki Y."/>
            <person name="Nishi S."/>
            <person name="Hori S."/>
            <person name="Arai W."/>
            <person name="Tsubouchi T."/>
            <person name="Morono Y."/>
            <person name="Uchiyama I."/>
            <person name="Ito T."/>
            <person name="Fujiyama A."/>
            <person name="Inagaki F."/>
            <person name="Takami H."/>
        </authorList>
    </citation>
    <scope>NUCLEOTIDE SEQUENCE</scope>
    <source>
        <strain evidence="2">Expedition CK06-06</strain>
    </source>
</reference>
<gene>
    <name evidence="2" type="ORF">S12H4_39817</name>
</gene>
<evidence type="ECO:0000256" key="1">
    <source>
        <dbReference type="SAM" id="Phobius"/>
    </source>
</evidence>
<keyword evidence="1" id="KW-1133">Transmembrane helix</keyword>
<dbReference type="EMBL" id="BARW01024106">
    <property type="protein sequence ID" value="GAI88831.1"/>
    <property type="molecule type" value="Genomic_DNA"/>
</dbReference>
<protein>
    <submittedName>
        <fullName evidence="2">Uncharacterized protein</fullName>
    </submittedName>
</protein>
<name>X1TBR9_9ZZZZ</name>
<accession>X1TBR9</accession>
<sequence length="133" mass="15230">EKANKVAASFQTTVDSVNRAATKWEKAAVATSEALIEFNKFRTPRKGAATKSSFKINDYRDTAESVGKTVNEMRDLTTEIRKLLESEQLSEYTFMPRKITNLLAWRLGQLIVLIFILVVVYRVVIVRFVNKRE</sequence>
<evidence type="ECO:0000313" key="2">
    <source>
        <dbReference type="EMBL" id="GAI88831.1"/>
    </source>
</evidence>
<organism evidence="2">
    <name type="scientific">marine sediment metagenome</name>
    <dbReference type="NCBI Taxonomy" id="412755"/>
    <lineage>
        <taxon>unclassified sequences</taxon>
        <taxon>metagenomes</taxon>
        <taxon>ecological metagenomes</taxon>
    </lineage>
</organism>
<comment type="caution">
    <text evidence="2">The sequence shown here is derived from an EMBL/GenBank/DDBJ whole genome shotgun (WGS) entry which is preliminary data.</text>
</comment>
<dbReference type="AlphaFoldDB" id="X1TBR9"/>